<evidence type="ECO:0000313" key="10">
    <source>
        <dbReference type="EMBL" id="KGO53456.1"/>
    </source>
</evidence>
<accession>A0A0A2JF98</accession>
<protein>
    <submittedName>
        <fullName evidence="10">Monooxygenase, FAD-binding</fullName>
    </submittedName>
</protein>
<comment type="subcellular location">
    <subcellularLocation>
        <location evidence="1">Membrane</location>
    </subcellularLocation>
</comment>
<dbReference type="AlphaFoldDB" id="A0A0A2JF98"/>
<evidence type="ECO:0000313" key="11">
    <source>
        <dbReference type="Proteomes" id="UP000030143"/>
    </source>
</evidence>
<keyword evidence="6" id="KW-1133">Transmembrane helix</keyword>
<name>A0A0A2JF98_PENEN</name>
<dbReference type="GO" id="GO:0016020">
    <property type="term" value="C:membrane"/>
    <property type="evidence" value="ECO:0007669"/>
    <property type="project" value="UniProtKB-SubCell"/>
</dbReference>
<keyword evidence="8" id="KW-0472">Membrane</keyword>
<reference evidence="10 11" key="1">
    <citation type="journal article" date="2015" name="Mol. Plant Microbe Interact.">
        <title>Genome, transcriptome, and functional analyses of Penicillium expansum provide new insights into secondary metabolism and pathogenicity.</title>
        <authorList>
            <person name="Ballester A.R."/>
            <person name="Marcet-Houben M."/>
            <person name="Levin E."/>
            <person name="Sela N."/>
            <person name="Selma-Lazaro C."/>
            <person name="Carmona L."/>
            <person name="Wisniewski M."/>
            <person name="Droby S."/>
            <person name="Gonzalez-Candelas L."/>
            <person name="Gabaldon T."/>
        </authorList>
    </citation>
    <scope>NUCLEOTIDE SEQUENCE [LARGE SCALE GENOMIC DNA]</scope>
    <source>
        <strain evidence="10 11">MD-8</strain>
    </source>
</reference>
<keyword evidence="5" id="KW-0274">FAD</keyword>
<dbReference type="InterPro" id="IPR050562">
    <property type="entry name" value="FAD_mOase_fung"/>
</dbReference>
<evidence type="ECO:0000256" key="4">
    <source>
        <dbReference type="ARBA" id="ARBA00022692"/>
    </source>
</evidence>
<dbReference type="GO" id="GO:0004497">
    <property type="term" value="F:monooxygenase activity"/>
    <property type="evidence" value="ECO:0007669"/>
    <property type="project" value="UniProtKB-KW"/>
</dbReference>
<dbReference type="PANTHER" id="PTHR47356:SF2">
    <property type="entry name" value="FAD-BINDING DOMAIN-CONTAINING PROTEIN-RELATED"/>
    <property type="match status" value="1"/>
</dbReference>
<evidence type="ECO:0000256" key="6">
    <source>
        <dbReference type="ARBA" id="ARBA00022989"/>
    </source>
</evidence>
<dbReference type="VEuPathDB" id="FungiDB:PEXP_068630"/>
<comment type="caution">
    <text evidence="10">The sequence shown here is derived from an EMBL/GenBank/DDBJ whole genome shotgun (WGS) entry which is preliminary data.</text>
</comment>
<dbReference type="RefSeq" id="XP_016596058.1">
    <property type="nucleotide sequence ID" value="XM_016743336.1"/>
</dbReference>
<evidence type="ECO:0000256" key="7">
    <source>
        <dbReference type="ARBA" id="ARBA00023002"/>
    </source>
</evidence>
<dbReference type="PhylomeDB" id="A0A0A2JF98"/>
<dbReference type="GO" id="GO:0071949">
    <property type="term" value="F:FAD binding"/>
    <property type="evidence" value="ECO:0007669"/>
    <property type="project" value="InterPro"/>
</dbReference>
<dbReference type="OrthoDB" id="2431938at2759"/>
<evidence type="ECO:0000259" key="9">
    <source>
        <dbReference type="Pfam" id="PF01494"/>
    </source>
</evidence>
<dbReference type="SUPFAM" id="SSF51905">
    <property type="entry name" value="FAD/NAD(P)-binding domain"/>
    <property type="match status" value="1"/>
</dbReference>
<dbReference type="InterPro" id="IPR036188">
    <property type="entry name" value="FAD/NAD-bd_sf"/>
</dbReference>
<evidence type="ECO:0000256" key="8">
    <source>
        <dbReference type="ARBA" id="ARBA00023136"/>
    </source>
</evidence>
<dbReference type="EMBL" id="JQFZ01000250">
    <property type="protein sequence ID" value="KGO53456.1"/>
    <property type="molecule type" value="Genomic_DNA"/>
</dbReference>
<dbReference type="HOGENOM" id="CLU_009665_12_2_1"/>
<dbReference type="InterPro" id="IPR002938">
    <property type="entry name" value="FAD-bd"/>
</dbReference>
<evidence type="ECO:0000256" key="3">
    <source>
        <dbReference type="ARBA" id="ARBA00022630"/>
    </source>
</evidence>
<keyword evidence="4" id="KW-0812">Transmembrane</keyword>
<organism evidence="10 11">
    <name type="scientific">Penicillium expansum</name>
    <name type="common">Blue mold rot fungus</name>
    <dbReference type="NCBI Taxonomy" id="27334"/>
    <lineage>
        <taxon>Eukaryota</taxon>
        <taxon>Fungi</taxon>
        <taxon>Dikarya</taxon>
        <taxon>Ascomycota</taxon>
        <taxon>Pezizomycotina</taxon>
        <taxon>Eurotiomycetes</taxon>
        <taxon>Eurotiomycetidae</taxon>
        <taxon>Eurotiales</taxon>
        <taxon>Aspergillaceae</taxon>
        <taxon>Penicillium</taxon>
    </lineage>
</organism>
<dbReference type="Pfam" id="PF01494">
    <property type="entry name" value="FAD_binding_3"/>
    <property type="match status" value="2"/>
</dbReference>
<comment type="similarity">
    <text evidence="2">Belongs to the paxM FAD-dependent monooxygenase family.</text>
</comment>
<gene>
    <name evidence="10" type="ORF">PEX2_060630</name>
</gene>
<evidence type="ECO:0000256" key="2">
    <source>
        <dbReference type="ARBA" id="ARBA00007992"/>
    </source>
</evidence>
<keyword evidence="10" id="KW-0503">Monooxygenase</keyword>
<dbReference type="STRING" id="27334.A0A0A2JF98"/>
<sequence>MTLQSFKVIIIGGGPVGITAAHALHHAGIDFIVLEQRDDVFEDVGASLVVSPHNLRVFHQFGLLEKLSDIGYPFLHHNEGFNTKKPKFKRSYALSLLQKNHGSALLTFHRAQLIRTLYDGLPEVAKARYRTGKKLSDIVVSNNGVRVICADGTSFSGSVVIGADGAHSKTRLVMRRHALEADPSLTPIWDVESPYTSTYRCLWASIPRLSDPGDSYEMQGQDRSVVYLTGRENSWIFLYEKLSQASNKRVFYDDNDRQLYGATFSQWPLTETFTVSDVLHDPSCISGMANLEEGIVKNISWSGRIVLVGDACHKFTPNSGLGFNNGIQDVVSLCNQLHTQISSYIASPAGGEALDQIVLQAAFDKYQHERKPFLEADYTRSARSTRRSAWATSTDYLSGRYILSLRLVQKFLITHSICPGIKRGLVLSYIPSSEPLVGKMLWKHLMGKSK</sequence>
<keyword evidence="3" id="KW-0285">Flavoprotein</keyword>
<feature type="domain" description="FAD-binding" evidence="9">
    <location>
        <begin position="7"/>
        <end position="171"/>
    </location>
</feature>
<evidence type="ECO:0000256" key="5">
    <source>
        <dbReference type="ARBA" id="ARBA00022827"/>
    </source>
</evidence>
<dbReference type="Proteomes" id="UP000030143">
    <property type="component" value="Unassembled WGS sequence"/>
</dbReference>
<keyword evidence="11" id="KW-1185">Reference proteome</keyword>
<dbReference type="Gene3D" id="3.50.50.60">
    <property type="entry name" value="FAD/NAD(P)-binding domain"/>
    <property type="match status" value="1"/>
</dbReference>
<dbReference type="PANTHER" id="PTHR47356">
    <property type="entry name" value="FAD-DEPENDENT MONOOXYGENASE ASQG-RELATED"/>
    <property type="match status" value="1"/>
</dbReference>
<feature type="domain" description="FAD-binding" evidence="9">
    <location>
        <begin position="302"/>
        <end position="373"/>
    </location>
</feature>
<dbReference type="GeneID" id="27678755"/>
<dbReference type="PRINTS" id="PR00420">
    <property type="entry name" value="RNGMNOXGNASE"/>
</dbReference>
<proteinExistence type="inferred from homology"/>
<evidence type="ECO:0000256" key="1">
    <source>
        <dbReference type="ARBA" id="ARBA00004370"/>
    </source>
</evidence>
<keyword evidence="7" id="KW-0560">Oxidoreductase</keyword>